<evidence type="ECO:0000256" key="1">
    <source>
        <dbReference type="ARBA" id="ARBA00004651"/>
    </source>
</evidence>
<evidence type="ECO:0000313" key="11">
    <source>
        <dbReference type="EMBL" id="JAV58833.1"/>
    </source>
</evidence>
<evidence type="ECO:0000256" key="3">
    <source>
        <dbReference type="ARBA" id="ARBA00022692"/>
    </source>
</evidence>
<dbReference type="InterPro" id="IPR036259">
    <property type="entry name" value="MFS_trans_sf"/>
</dbReference>
<keyword evidence="8" id="KW-0813">Transport</keyword>
<sequence>MSYHEDYVRYVTVPKHYHSANQFEAEDIEKVGDIDFDPFDTTETGGRSFLYFAATIANLTAFVSGVSVGWSSPVIPKLSGEIEPENNPLPEPLTPNQQSWLGSLLPLGAVFGPVIAGLIVDRIGRKKSLLISTLPFIAAFIIAIFSHNVNLYYVMRVLCGLGLGAVFTVLPMYVGEIAEDSNRGALGSFLALFMCMGILFSYCVGPFVPLTTFNIICVVPPIVFFPIFLVYIPDSSHSLIARNDEAGAEKALTKFRQKSSRAVHNELLEIRDSVQESLASKGRIIDLFRSKGLIRALMISLGLVSFQQLSGINIIFFYAQTIFSLAGSSVPAEISTIIVGCVQVLAGFLTPMVVERTGKRAILIFSAIGMGISMALLGFYFYVQHNATITTYFFWLPILSLICFNITYSVGFGPLPWAVLGEVFPPNMKSVASTITAAFCWFLAFIITNIFGTVTAAVGIYGSFWLFSCFCVIAFLFVYMLVPETSRKTLQEIGKILDGAYFV</sequence>
<feature type="transmembrane region" description="Helical" evidence="9">
    <location>
        <begin position="100"/>
        <end position="120"/>
    </location>
</feature>
<keyword evidence="6" id="KW-0325">Glycoprotein</keyword>
<reference evidence="11" key="1">
    <citation type="journal article" date="2016" name="Sci. Rep.">
        <title>Molecular characterization of firefly nuptial gifts: a multi-omics approach sheds light on postcopulatory sexual selection.</title>
        <authorList>
            <person name="Al-Wathiqui N."/>
            <person name="Fallon T.R."/>
            <person name="South A."/>
            <person name="Weng J.K."/>
            <person name="Lewis S.M."/>
        </authorList>
    </citation>
    <scope>NUCLEOTIDE SEQUENCE</scope>
</reference>
<organism evidence="11">
    <name type="scientific">Photinus pyralis</name>
    <name type="common">Common eastern firefly</name>
    <name type="synonym">Lampyris pyralis</name>
    <dbReference type="NCBI Taxonomy" id="7054"/>
    <lineage>
        <taxon>Eukaryota</taxon>
        <taxon>Metazoa</taxon>
        <taxon>Ecdysozoa</taxon>
        <taxon>Arthropoda</taxon>
        <taxon>Hexapoda</taxon>
        <taxon>Insecta</taxon>
        <taxon>Pterygota</taxon>
        <taxon>Neoptera</taxon>
        <taxon>Endopterygota</taxon>
        <taxon>Coleoptera</taxon>
        <taxon>Polyphaga</taxon>
        <taxon>Elateriformia</taxon>
        <taxon>Elateroidea</taxon>
        <taxon>Lampyridae</taxon>
        <taxon>Lampyrinae</taxon>
        <taxon>Photinus</taxon>
    </lineage>
</organism>
<dbReference type="InterPro" id="IPR020846">
    <property type="entry name" value="MFS_dom"/>
</dbReference>
<feature type="transmembrane region" description="Helical" evidence="9">
    <location>
        <begin position="334"/>
        <end position="354"/>
    </location>
</feature>
<evidence type="ECO:0000256" key="9">
    <source>
        <dbReference type="SAM" id="Phobius"/>
    </source>
</evidence>
<feature type="transmembrane region" description="Helical" evidence="9">
    <location>
        <begin position="361"/>
        <end position="382"/>
    </location>
</feature>
<dbReference type="InterPro" id="IPR044775">
    <property type="entry name" value="MFS_ERD6/Tret1-like"/>
</dbReference>
<comment type="subcellular location">
    <subcellularLocation>
        <location evidence="1">Cell membrane</location>
        <topology evidence="1">Multi-pass membrane protein</topology>
    </subcellularLocation>
</comment>
<feature type="transmembrane region" description="Helical" evidence="9">
    <location>
        <begin position="213"/>
        <end position="232"/>
    </location>
</feature>
<feature type="transmembrane region" description="Helical" evidence="9">
    <location>
        <begin position="394"/>
        <end position="419"/>
    </location>
</feature>
<feature type="domain" description="Major facilitator superfamily (MFS) profile" evidence="10">
    <location>
        <begin position="53"/>
        <end position="486"/>
    </location>
</feature>
<feature type="transmembrane region" description="Helical" evidence="9">
    <location>
        <begin position="431"/>
        <end position="452"/>
    </location>
</feature>
<dbReference type="PROSITE" id="PS50850">
    <property type="entry name" value="MFS"/>
    <property type="match status" value="1"/>
</dbReference>
<keyword evidence="3 9" id="KW-0812">Transmembrane</keyword>
<evidence type="ECO:0000259" key="10">
    <source>
        <dbReference type="PROSITE" id="PS50850"/>
    </source>
</evidence>
<evidence type="ECO:0000256" key="2">
    <source>
        <dbReference type="ARBA" id="ARBA00022475"/>
    </source>
</evidence>
<dbReference type="Pfam" id="PF00083">
    <property type="entry name" value="Sugar_tr"/>
    <property type="match status" value="1"/>
</dbReference>
<dbReference type="EMBL" id="GEZM01087219">
    <property type="protein sequence ID" value="JAV58833.1"/>
    <property type="molecule type" value="Transcribed_RNA"/>
</dbReference>
<dbReference type="AlphaFoldDB" id="A0A1Y1KBE6"/>
<feature type="transmembrane region" description="Helical" evidence="9">
    <location>
        <begin position="49"/>
        <end position="70"/>
    </location>
</feature>
<dbReference type="PRINTS" id="PR00171">
    <property type="entry name" value="SUGRTRNSPORT"/>
</dbReference>
<evidence type="ECO:0000256" key="5">
    <source>
        <dbReference type="ARBA" id="ARBA00023136"/>
    </source>
</evidence>
<dbReference type="InterPro" id="IPR050549">
    <property type="entry name" value="MFS_Trehalose_Transporter"/>
</dbReference>
<dbReference type="NCBIfam" id="TIGR00879">
    <property type="entry name" value="SP"/>
    <property type="match status" value="1"/>
</dbReference>
<feature type="transmembrane region" description="Helical" evidence="9">
    <location>
        <begin position="293"/>
        <end position="319"/>
    </location>
</feature>
<dbReference type="FunFam" id="1.20.1250.20:FF:000055">
    <property type="entry name" value="Facilitated trehalose transporter Tret1-2 homolog"/>
    <property type="match status" value="1"/>
</dbReference>
<feature type="transmembrane region" description="Helical" evidence="9">
    <location>
        <begin position="186"/>
        <end position="207"/>
    </location>
</feature>
<proteinExistence type="inferred from homology"/>
<dbReference type="SUPFAM" id="SSF103473">
    <property type="entry name" value="MFS general substrate transporter"/>
    <property type="match status" value="1"/>
</dbReference>
<feature type="transmembrane region" description="Helical" evidence="9">
    <location>
        <begin position="153"/>
        <end position="174"/>
    </location>
</feature>
<evidence type="ECO:0000256" key="8">
    <source>
        <dbReference type="RuleBase" id="RU003346"/>
    </source>
</evidence>
<protein>
    <recommendedName>
        <fullName evidence="10">Major facilitator superfamily (MFS) profile domain-containing protein</fullName>
    </recommendedName>
</protein>
<dbReference type="GO" id="GO:0051119">
    <property type="term" value="F:sugar transmembrane transporter activity"/>
    <property type="evidence" value="ECO:0007669"/>
    <property type="project" value="InterPro"/>
</dbReference>
<dbReference type="InterPro" id="IPR005828">
    <property type="entry name" value="MFS_sugar_transport-like"/>
</dbReference>
<dbReference type="Gene3D" id="1.20.1250.20">
    <property type="entry name" value="MFS general substrate transporter like domains"/>
    <property type="match status" value="1"/>
</dbReference>
<keyword evidence="5 9" id="KW-0472">Membrane</keyword>
<dbReference type="InterPro" id="IPR005829">
    <property type="entry name" value="Sugar_transporter_CS"/>
</dbReference>
<accession>A0A1Y1KBE6</accession>
<comment type="similarity">
    <text evidence="7">Belongs to the major facilitator superfamily. Sugar transporter (TC 2.A.1.1) family. Trehalose transporter subfamily.</text>
</comment>
<keyword evidence="4 9" id="KW-1133">Transmembrane helix</keyword>
<dbReference type="GO" id="GO:0005886">
    <property type="term" value="C:plasma membrane"/>
    <property type="evidence" value="ECO:0007669"/>
    <property type="project" value="UniProtKB-SubCell"/>
</dbReference>
<evidence type="ECO:0000256" key="7">
    <source>
        <dbReference type="ARBA" id="ARBA00024348"/>
    </source>
</evidence>
<dbReference type="CDD" id="cd17358">
    <property type="entry name" value="MFS_GLUT6_8_Class3_like"/>
    <property type="match status" value="1"/>
</dbReference>
<dbReference type="PANTHER" id="PTHR48021:SF47">
    <property type="entry name" value="GH17672P"/>
    <property type="match status" value="1"/>
</dbReference>
<feature type="transmembrane region" description="Helical" evidence="9">
    <location>
        <begin position="458"/>
        <end position="482"/>
    </location>
</feature>
<dbReference type="InterPro" id="IPR003663">
    <property type="entry name" value="Sugar/inositol_transpt"/>
</dbReference>
<dbReference type="PANTHER" id="PTHR48021">
    <property type="match status" value="1"/>
</dbReference>
<keyword evidence="2" id="KW-1003">Cell membrane</keyword>
<dbReference type="PROSITE" id="PS00216">
    <property type="entry name" value="SUGAR_TRANSPORT_1"/>
    <property type="match status" value="1"/>
</dbReference>
<evidence type="ECO:0000256" key="4">
    <source>
        <dbReference type="ARBA" id="ARBA00022989"/>
    </source>
</evidence>
<feature type="transmembrane region" description="Helical" evidence="9">
    <location>
        <begin position="129"/>
        <end position="147"/>
    </location>
</feature>
<dbReference type="PROSITE" id="PS00217">
    <property type="entry name" value="SUGAR_TRANSPORT_2"/>
    <property type="match status" value="1"/>
</dbReference>
<name>A0A1Y1KBE6_PHOPY</name>
<evidence type="ECO:0000256" key="6">
    <source>
        <dbReference type="ARBA" id="ARBA00023180"/>
    </source>
</evidence>